<evidence type="ECO:0000256" key="1">
    <source>
        <dbReference type="SAM" id="Coils"/>
    </source>
</evidence>
<dbReference type="GeneID" id="115875614"/>
<feature type="coiled-coil region" evidence="1">
    <location>
        <begin position="494"/>
        <end position="521"/>
    </location>
</feature>
<evidence type="ECO:0000313" key="3">
    <source>
        <dbReference type="Proteomes" id="UP000504635"/>
    </source>
</evidence>
<dbReference type="RefSeq" id="XP_030747071.1">
    <property type="nucleotide sequence ID" value="XM_030891211.1"/>
</dbReference>
<accession>A0A6J2X750</accession>
<dbReference type="KEGG" id="soy:115875614"/>
<keyword evidence="1" id="KW-0175">Coiled coil</keyword>
<reference evidence="4 5" key="1">
    <citation type="submission" date="2025-04" db="UniProtKB">
        <authorList>
            <consortium name="RefSeq"/>
        </authorList>
    </citation>
    <scope>IDENTIFICATION</scope>
    <source>
        <tissue evidence="4 5">Gonads</tissue>
    </source>
</reference>
<dbReference type="AlphaFoldDB" id="A0A6J2X750"/>
<sequence length="686" mass="77755">MAKMAETVLSEDLILEQLESSMARGINIVATEENLFAIHSKIQKHLKNEKALTKTDILKLVTFLDKMECSGERLTVISQYAEQVLFNILVKQSQESCSQLATTSSTVTQNLDHANDDGTPKSNTFEQVFRTESNLFPTQSSDTNSCAAEASRNYNYTEPVQNEDVSINSYNLNPSAMLVLNLDGNNEVSDNTIYLPSQLLTNNNFVEDTTRAQNSQNKDVTEQDKFSSPELIEFENGNTIDNDDLTEIHTFTLNNVYDSTETFKASQEIISNSMRIINRKSSEASEESIVFDINPETTTTGIVNDKVTNDIKELSDKMKTSIVLNDSEDIIHETPLIIDETPLITDETPLIIDETPLIIDEIPLIIDETPSVSISPQTRTRSYTQSKSFLNFYKSSPSRSNICKRRKVKKFEKTSIFKNVMGKSNIEMMPGSQTISELSSDPKDITPPGNELINSSTISSDQTINSSSTGSSRSNLSLNRVVINGSEVTNEQASAQRNNEAIQAEKELKMVKEQRNKYREKWDTMSVKEKVNAKFVKKFQINIFEDPVDSLLNIDYETNPNSFYYKRVTKDEMNEILKSHNIEFLTRNLKESIRDAFTDTAAKANKENMENYSSSDEDKEELNTFVERAKTEAKSRMRVIQKEWEDTVMNMKSSVAGSMHNEHCDGYDRLAENIKQNGDYRWLLDN</sequence>
<gene>
    <name evidence="4 5" type="primary">LOC115875614</name>
</gene>
<organism evidence="3 4">
    <name type="scientific">Sitophilus oryzae</name>
    <name type="common">Rice weevil</name>
    <name type="synonym">Curculio oryzae</name>
    <dbReference type="NCBI Taxonomy" id="7048"/>
    <lineage>
        <taxon>Eukaryota</taxon>
        <taxon>Metazoa</taxon>
        <taxon>Ecdysozoa</taxon>
        <taxon>Arthropoda</taxon>
        <taxon>Hexapoda</taxon>
        <taxon>Insecta</taxon>
        <taxon>Pterygota</taxon>
        <taxon>Neoptera</taxon>
        <taxon>Endopterygota</taxon>
        <taxon>Coleoptera</taxon>
        <taxon>Polyphaga</taxon>
        <taxon>Cucujiformia</taxon>
        <taxon>Curculionidae</taxon>
        <taxon>Dryophthorinae</taxon>
        <taxon>Sitophilus</taxon>
    </lineage>
</organism>
<dbReference type="OrthoDB" id="10665764at2759"/>
<dbReference type="Proteomes" id="UP000504635">
    <property type="component" value="Unplaced"/>
</dbReference>
<feature type="region of interest" description="Disordered" evidence="2">
    <location>
        <begin position="435"/>
        <end position="474"/>
    </location>
</feature>
<feature type="compositionally biased region" description="Low complexity" evidence="2">
    <location>
        <begin position="453"/>
        <end position="474"/>
    </location>
</feature>
<dbReference type="RefSeq" id="XP_030747012.1">
    <property type="nucleotide sequence ID" value="XM_030891152.1"/>
</dbReference>
<evidence type="ECO:0000313" key="5">
    <source>
        <dbReference type="RefSeq" id="XP_030747071.1"/>
    </source>
</evidence>
<proteinExistence type="predicted"/>
<evidence type="ECO:0000256" key="2">
    <source>
        <dbReference type="SAM" id="MobiDB-lite"/>
    </source>
</evidence>
<evidence type="ECO:0000313" key="4">
    <source>
        <dbReference type="RefSeq" id="XP_030747012.1"/>
    </source>
</evidence>
<protein>
    <submittedName>
        <fullName evidence="4 5">Uncharacterized protein LOC115875614 isoform X1</fullName>
    </submittedName>
</protein>
<name>A0A6J2X750_SITOR</name>
<keyword evidence="3" id="KW-1185">Reference proteome</keyword>